<keyword evidence="2" id="KW-0812">Transmembrane</keyword>
<feature type="region of interest" description="Disordered" evidence="1">
    <location>
        <begin position="26"/>
        <end position="45"/>
    </location>
</feature>
<feature type="transmembrane region" description="Helical" evidence="2">
    <location>
        <begin position="145"/>
        <end position="167"/>
    </location>
</feature>
<accession>A0ABP0T2L4</accession>
<keyword evidence="2" id="KW-1133">Transmembrane helix</keyword>
<keyword evidence="4" id="KW-1185">Reference proteome</keyword>
<organism evidence="3 4">
    <name type="scientific">Rickettsia helvetica</name>
    <dbReference type="NCBI Taxonomy" id="35789"/>
    <lineage>
        <taxon>Bacteria</taxon>
        <taxon>Pseudomonadati</taxon>
        <taxon>Pseudomonadota</taxon>
        <taxon>Alphaproteobacteria</taxon>
        <taxon>Rickettsiales</taxon>
        <taxon>Rickettsiaceae</taxon>
        <taxon>Rickettsieae</taxon>
        <taxon>Rickettsia</taxon>
        <taxon>spotted fever group</taxon>
    </lineage>
</organism>
<name>A0ABP0T2L4_RICHE</name>
<proteinExistence type="predicted"/>
<dbReference type="RefSeq" id="WP_010421807.1">
    <property type="nucleotide sequence ID" value="NZ_OY974080.1"/>
</dbReference>
<reference evidence="3 4" key="1">
    <citation type="submission" date="2024-02" db="EMBL/GenBank/DDBJ databases">
        <authorList>
            <person name="Nijsse B."/>
            <person name="Sprong H."/>
        </authorList>
    </citation>
    <scope>NUCLEOTIDE SEQUENCE [LARGE SCALE GENOMIC DNA]</scope>
    <source>
        <strain evidence="3">OB144</strain>
    </source>
</reference>
<evidence type="ECO:0000313" key="3">
    <source>
        <dbReference type="EMBL" id="CAK9119531.1"/>
    </source>
</evidence>
<evidence type="ECO:0000313" key="4">
    <source>
        <dbReference type="Proteomes" id="UP001642485"/>
    </source>
</evidence>
<protein>
    <submittedName>
        <fullName evidence="3">SLATT domain-containing protein</fullName>
    </submittedName>
</protein>
<dbReference type="Proteomes" id="UP001642485">
    <property type="component" value="Chromosome"/>
</dbReference>
<evidence type="ECO:0000256" key="1">
    <source>
        <dbReference type="SAM" id="MobiDB-lite"/>
    </source>
</evidence>
<gene>
    <name evidence="3" type="ORF">OB144RH_00345</name>
</gene>
<keyword evidence="2" id="KW-0472">Membrane</keyword>
<dbReference type="EMBL" id="OZ018776">
    <property type="protein sequence ID" value="CAK9119531.1"/>
    <property type="molecule type" value="Genomic_DNA"/>
</dbReference>
<evidence type="ECO:0000256" key="2">
    <source>
        <dbReference type="SAM" id="Phobius"/>
    </source>
</evidence>
<sequence>MARPIEEENKYAQSLEKDLDIVIPKEQRKNVSSNNTDTVPKKQPPIFRSMDDIEAIQRRNLERIISQEIVKSKDDLYIIEQERIQKLMSRGTNALKNHKQHPNTIYKSEHKAQTNSKTSNIINSIKTSKTWNNIKKISNVTGKILFNKTTASVLGLIASSIMLVTIAPATTPFMFVSATAMATSIVGKAIIDVVHTRKIRLLTQENKLLEKHRDDLSKQQALLKIDPKLKDILKDDLYIHNDQHQTKDKSNKGTKSLFIASVITNGISNIVNVAGISAAIVGNNVAQIISSINIGLQSLKGSKDSVNQSQDRIKLIKELNHNINIEKQKADIGNYKNIQALAEIGYKQTIQTEALTALLQDKNYFRFTDQEKQQRFNQLSKEITLRTASEYADTKKITSQNIIVDILKDIGRAHSPFYKQPEQITTHKSVLTKAVENANTNDHKEYKTIQLKKKLELSGTENIANRIGKQLINNNTISNKNTGTPNNYIKSIAKKDLGLIR</sequence>